<evidence type="ECO:0000259" key="9">
    <source>
        <dbReference type="PROSITE" id="PS50972"/>
    </source>
</evidence>
<keyword evidence="5 10" id="KW-0808">Transferase</keyword>
<proteinExistence type="predicted"/>
<keyword evidence="11" id="KW-1185">Reference proteome</keyword>
<dbReference type="PANTHER" id="PTHR20941:SF1">
    <property type="entry name" value="FOLIC ACID SYNTHESIS PROTEIN FOL1"/>
    <property type="match status" value="1"/>
</dbReference>
<evidence type="ECO:0000313" key="10">
    <source>
        <dbReference type="EMBL" id="MFD2730597.1"/>
    </source>
</evidence>
<gene>
    <name evidence="10" type="primary">folP</name>
    <name evidence="10" type="ORF">ACFSSE_02675</name>
</gene>
<reference evidence="11" key="1">
    <citation type="journal article" date="2019" name="Int. J. Syst. Evol. Microbiol.">
        <title>The Global Catalogue of Microorganisms (GCM) 10K type strain sequencing project: providing services to taxonomists for standard genome sequencing and annotation.</title>
        <authorList>
            <consortium name="The Broad Institute Genomics Platform"/>
            <consortium name="The Broad Institute Genome Sequencing Center for Infectious Disease"/>
            <person name="Wu L."/>
            <person name="Ma J."/>
        </authorList>
    </citation>
    <scope>NUCLEOTIDE SEQUENCE [LARGE SCALE GENOMIC DNA]</scope>
    <source>
        <strain evidence="11">KCTC 42456</strain>
    </source>
</reference>
<evidence type="ECO:0000256" key="3">
    <source>
        <dbReference type="ARBA" id="ARBA00004763"/>
    </source>
</evidence>
<dbReference type="PROSITE" id="PS50972">
    <property type="entry name" value="PTERIN_BINDING"/>
    <property type="match status" value="1"/>
</dbReference>
<evidence type="ECO:0000256" key="8">
    <source>
        <dbReference type="ARBA" id="ARBA00022909"/>
    </source>
</evidence>
<dbReference type="CDD" id="cd00739">
    <property type="entry name" value="DHPS"/>
    <property type="match status" value="1"/>
</dbReference>
<dbReference type="InterPro" id="IPR045031">
    <property type="entry name" value="DHP_synth-like"/>
</dbReference>
<evidence type="ECO:0000256" key="7">
    <source>
        <dbReference type="ARBA" id="ARBA00022842"/>
    </source>
</evidence>
<comment type="pathway">
    <text evidence="3">Cofactor biosynthesis; tetrahydrofolate biosynthesis; 7,8-dihydrofolate from 2-amino-4-hydroxy-6-hydroxymethyl-7,8-dihydropteridine diphosphate and 4-aminobenzoate: step 1/2.</text>
</comment>
<sequence length="292" mass="32497">MPLFVSIMTDKDTFFRVKRTLNVAGQIVDLSEPKVMGILNITPDSFYSGSRQQSENELLRNAEKMLSEGADFLDLGAYSTRPGATDITAEEESLRLIPAIKCIAKEFPAAIISVDTFRANIAKKAVENGAHIINDISGGTLDDKMFETMGKLNVPYILMHIKGNPQNMVHQNNYENMMQEILYHLSERIAQLKAFGVKDVILDPGFGFAKDIAQNYQLLKKLDYFSLLAYPILAGLSRKSMIWKSLNTSANEALNGTSVLNTFALQAGASILRVHDVKEAKECIQLFQLLNK</sequence>
<protein>
    <recommendedName>
        <fullName evidence="4">dihydropteroate synthase</fullName>
        <ecNumber evidence="4">2.5.1.15</ecNumber>
    </recommendedName>
</protein>
<evidence type="ECO:0000256" key="2">
    <source>
        <dbReference type="ARBA" id="ARBA00001946"/>
    </source>
</evidence>
<evidence type="ECO:0000256" key="6">
    <source>
        <dbReference type="ARBA" id="ARBA00022723"/>
    </source>
</evidence>
<keyword evidence="8" id="KW-0289">Folate biosynthesis</keyword>
<evidence type="ECO:0000313" key="11">
    <source>
        <dbReference type="Proteomes" id="UP001597546"/>
    </source>
</evidence>
<comment type="caution">
    <text evidence="10">The sequence shown here is derived from an EMBL/GenBank/DDBJ whole genome shotgun (WGS) entry which is preliminary data.</text>
</comment>
<accession>A0ABW5TMS5</accession>
<comment type="catalytic activity">
    <reaction evidence="1">
        <text>(7,8-dihydropterin-6-yl)methyl diphosphate + 4-aminobenzoate = 7,8-dihydropteroate + diphosphate</text>
        <dbReference type="Rhea" id="RHEA:19949"/>
        <dbReference type="ChEBI" id="CHEBI:17836"/>
        <dbReference type="ChEBI" id="CHEBI:17839"/>
        <dbReference type="ChEBI" id="CHEBI:33019"/>
        <dbReference type="ChEBI" id="CHEBI:72950"/>
        <dbReference type="EC" id="2.5.1.15"/>
    </reaction>
</comment>
<dbReference type="Gene3D" id="3.20.20.20">
    <property type="entry name" value="Dihydropteroate synthase-like"/>
    <property type="match status" value="1"/>
</dbReference>
<keyword evidence="7" id="KW-0460">Magnesium</keyword>
<dbReference type="EMBL" id="JBHULV010000008">
    <property type="protein sequence ID" value="MFD2730597.1"/>
    <property type="molecule type" value="Genomic_DNA"/>
</dbReference>
<dbReference type="PANTHER" id="PTHR20941">
    <property type="entry name" value="FOLATE SYNTHESIS PROTEINS"/>
    <property type="match status" value="1"/>
</dbReference>
<evidence type="ECO:0000256" key="4">
    <source>
        <dbReference type="ARBA" id="ARBA00012458"/>
    </source>
</evidence>
<dbReference type="Pfam" id="PF00809">
    <property type="entry name" value="Pterin_bind"/>
    <property type="match status" value="1"/>
</dbReference>
<dbReference type="SUPFAM" id="SSF51717">
    <property type="entry name" value="Dihydropteroate synthetase-like"/>
    <property type="match status" value="1"/>
</dbReference>
<dbReference type="Proteomes" id="UP001597546">
    <property type="component" value="Unassembled WGS sequence"/>
</dbReference>
<name>A0ABW5TMS5_9SPHI</name>
<dbReference type="EC" id="2.5.1.15" evidence="4"/>
<keyword evidence="6" id="KW-0479">Metal-binding</keyword>
<dbReference type="InterPro" id="IPR011005">
    <property type="entry name" value="Dihydropteroate_synth-like_sf"/>
</dbReference>
<dbReference type="InterPro" id="IPR000489">
    <property type="entry name" value="Pterin-binding_dom"/>
</dbReference>
<evidence type="ECO:0000256" key="1">
    <source>
        <dbReference type="ARBA" id="ARBA00000012"/>
    </source>
</evidence>
<dbReference type="GO" id="GO:0004156">
    <property type="term" value="F:dihydropteroate synthase activity"/>
    <property type="evidence" value="ECO:0007669"/>
    <property type="project" value="UniProtKB-EC"/>
</dbReference>
<feature type="domain" description="Pterin-binding" evidence="9">
    <location>
        <begin position="33"/>
        <end position="285"/>
    </location>
</feature>
<organism evidence="10 11">
    <name type="scientific">Pedobacter alpinus</name>
    <dbReference type="NCBI Taxonomy" id="1590643"/>
    <lineage>
        <taxon>Bacteria</taxon>
        <taxon>Pseudomonadati</taxon>
        <taxon>Bacteroidota</taxon>
        <taxon>Sphingobacteriia</taxon>
        <taxon>Sphingobacteriales</taxon>
        <taxon>Sphingobacteriaceae</taxon>
        <taxon>Pedobacter</taxon>
    </lineage>
</organism>
<dbReference type="NCBIfam" id="TIGR01496">
    <property type="entry name" value="DHPS"/>
    <property type="match status" value="1"/>
</dbReference>
<comment type="cofactor">
    <cofactor evidence="2">
        <name>Mg(2+)</name>
        <dbReference type="ChEBI" id="CHEBI:18420"/>
    </cofactor>
</comment>
<dbReference type="InterPro" id="IPR006390">
    <property type="entry name" value="DHP_synth_dom"/>
</dbReference>
<dbReference type="RefSeq" id="WP_379100696.1">
    <property type="nucleotide sequence ID" value="NZ_JBHULV010000008.1"/>
</dbReference>
<evidence type="ECO:0000256" key="5">
    <source>
        <dbReference type="ARBA" id="ARBA00022679"/>
    </source>
</evidence>